<dbReference type="Proteomes" id="UP001500956">
    <property type="component" value="Unassembled WGS sequence"/>
</dbReference>
<feature type="transmembrane region" description="Helical" evidence="1">
    <location>
        <begin position="285"/>
        <end position="306"/>
    </location>
</feature>
<name>A0ABP8YHT6_9MICO</name>
<dbReference type="RefSeq" id="WP_172149903.1">
    <property type="nucleotide sequence ID" value="NZ_BAABID010000008.1"/>
</dbReference>
<dbReference type="NCBIfam" id="NF038403">
    <property type="entry name" value="perm_prefix_1"/>
    <property type="match status" value="1"/>
</dbReference>
<gene>
    <name evidence="2" type="ORF">GCM10023216_19150</name>
</gene>
<proteinExistence type="predicted"/>
<dbReference type="EMBL" id="BAABID010000008">
    <property type="protein sequence ID" value="GAA4728062.1"/>
    <property type="molecule type" value="Genomic_DNA"/>
</dbReference>
<keyword evidence="3" id="KW-1185">Reference proteome</keyword>
<sequence>MDDTALEAQIDRWRDYVRRHRAVAPDDVDEMTDHLRERIDDLRGAGLDDEEAFLVAVKRLGRLDAVSREFAREHSERLWKQLVLMPDDGTTGARTPWRDLGVLLALAVGAGTAVKIAAAGLDEETFVRNAVFLVLPFLAAYFVWKRRPPLHPVAVVTGSAAVACALVNLYPFAPGGSTALLAAAHAPVVLWALVGVVYAGGRWRSPDRRMDFVRFTGELAIYFVLLALGGGVLLGLTAGLLSLVDVDLEPVLEGWILPFCVPGAFLVAAWLVEAKQEVVENIAPVLTRVFTPLTTVMLAVSFVVLATAGGLTTVDRELLILLDAVLVLVLALLLYSISARDPMARPGLFDGLQLILVVAALAVDALALTAMLTRIAEFGASPNKVAALGLNLLLLVHLVRTGWLLLGFCRRRRGFAALEGWQTSYLPVYAVWAACVVVAFGPLFGFA</sequence>
<feature type="transmembrane region" description="Helical" evidence="1">
    <location>
        <begin position="318"/>
        <end position="339"/>
    </location>
</feature>
<feature type="transmembrane region" description="Helical" evidence="1">
    <location>
        <begin position="351"/>
        <end position="373"/>
    </location>
</feature>
<keyword evidence="1" id="KW-0812">Transmembrane</keyword>
<dbReference type="InterPro" id="IPR047928">
    <property type="entry name" value="Perm_prefix_1"/>
</dbReference>
<comment type="caution">
    <text evidence="2">The sequence shown here is derived from an EMBL/GenBank/DDBJ whole genome shotgun (WGS) entry which is preliminary data.</text>
</comment>
<accession>A0ABP8YHT6</accession>
<feature type="transmembrane region" description="Helical" evidence="1">
    <location>
        <begin position="100"/>
        <end position="120"/>
    </location>
</feature>
<organism evidence="2 3">
    <name type="scientific">Isoptericola chiayiensis</name>
    <dbReference type="NCBI Taxonomy" id="579446"/>
    <lineage>
        <taxon>Bacteria</taxon>
        <taxon>Bacillati</taxon>
        <taxon>Actinomycetota</taxon>
        <taxon>Actinomycetes</taxon>
        <taxon>Micrococcales</taxon>
        <taxon>Promicromonosporaceae</taxon>
        <taxon>Isoptericola</taxon>
    </lineage>
</organism>
<protein>
    <submittedName>
        <fullName evidence="2">DUF4153 domain-containing protein</fullName>
    </submittedName>
</protein>
<feature type="transmembrane region" description="Helical" evidence="1">
    <location>
        <begin position="219"/>
        <end position="243"/>
    </location>
</feature>
<feature type="transmembrane region" description="Helical" evidence="1">
    <location>
        <begin position="126"/>
        <end position="144"/>
    </location>
</feature>
<feature type="transmembrane region" description="Helical" evidence="1">
    <location>
        <begin position="255"/>
        <end position="273"/>
    </location>
</feature>
<feature type="transmembrane region" description="Helical" evidence="1">
    <location>
        <begin position="179"/>
        <end position="199"/>
    </location>
</feature>
<keyword evidence="1" id="KW-1133">Transmembrane helix</keyword>
<evidence type="ECO:0000256" key="1">
    <source>
        <dbReference type="SAM" id="Phobius"/>
    </source>
</evidence>
<feature type="transmembrane region" description="Helical" evidence="1">
    <location>
        <begin position="153"/>
        <end position="173"/>
    </location>
</feature>
<keyword evidence="1" id="KW-0472">Membrane</keyword>
<feature type="transmembrane region" description="Helical" evidence="1">
    <location>
        <begin position="385"/>
        <end position="406"/>
    </location>
</feature>
<evidence type="ECO:0000313" key="2">
    <source>
        <dbReference type="EMBL" id="GAA4728062.1"/>
    </source>
</evidence>
<reference evidence="3" key="1">
    <citation type="journal article" date="2019" name="Int. J. Syst. Evol. Microbiol.">
        <title>The Global Catalogue of Microorganisms (GCM) 10K type strain sequencing project: providing services to taxonomists for standard genome sequencing and annotation.</title>
        <authorList>
            <consortium name="The Broad Institute Genomics Platform"/>
            <consortium name="The Broad Institute Genome Sequencing Center for Infectious Disease"/>
            <person name="Wu L."/>
            <person name="Ma J."/>
        </authorList>
    </citation>
    <scope>NUCLEOTIDE SEQUENCE [LARGE SCALE GENOMIC DNA]</scope>
    <source>
        <strain evidence="3">JCM 18063</strain>
    </source>
</reference>
<evidence type="ECO:0000313" key="3">
    <source>
        <dbReference type="Proteomes" id="UP001500956"/>
    </source>
</evidence>
<feature type="transmembrane region" description="Helical" evidence="1">
    <location>
        <begin position="426"/>
        <end position="446"/>
    </location>
</feature>